<keyword evidence="2 4" id="KW-0808">Transferase</keyword>
<dbReference type="EMBL" id="CP019948">
    <property type="protein sequence ID" value="ARN82236.1"/>
    <property type="molecule type" value="Genomic_DNA"/>
</dbReference>
<dbReference type="PANTHER" id="PTHR43397">
    <property type="entry name" value="ERGOTHIONEINE BIOSYNTHESIS PROTEIN 1"/>
    <property type="match status" value="1"/>
</dbReference>
<dbReference type="Pfam" id="PF10017">
    <property type="entry name" value="Methyltransf_33"/>
    <property type="match status" value="1"/>
</dbReference>
<accession>A0A1W6MXI5</accession>
<protein>
    <submittedName>
        <fullName evidence="4">L-histidine N(Alpha)-methyltransferase</fullName>
    </submittedName>
</protein>
<evidence type="ECO:0000256" key="1">
    <source>
        <dbReference type="ARBA" id="ARBA00022603"/>
    </source>
</evidence>
<dbReference type="GO" id="GO:0032259">
    <property type="term" value="P:methylation"/>
    <property type="evidence" value="ECO:0007669"/>
    <property type="project" value="UniProtKB-KW"/>
</dbReference>
<dbReference type="Proteomes" id="UP000193978">
    <property type="component" value="Chromosome"/>
</dbReference>
<dbReference type="SUPFAM" id="SSF53335">
    <property type="entry name" value="S-adenosyl-L-methionine-dependent methyltransferases"/>
    <property type="match status" value="1"/>
</dbReference>
<organism evidence="4 5">
    <name type="scientific">Methylocystis bryophila</name>
    <dbReference type="NCBI Taxonomy" id="655015"/>
    <lineage>
        <taxon>Bacteria</taxon>
        <taxon>Pseudomonadati</taxon>
        <taxon>Pseudomonadota</taxon>
        <taxon>Alphaproteobacteria</taxon>
        <taxon>Hyphomicrobiales</taxon>
        <taxon>Methylocystaceae</taxon>
        <taxon>Methylocystis</taxon>
    </lineage>
</organism>
<dbReference type="PANTHER" id="PTHR43397:SF1">
    <property type="entry name" value="ERGOTHIONEINE BIOSYNTHESIS PROTEIN 1"/>
    <property type="match status" value="1"/>
</dbReference>
<dbReference type="InterPro" id="IPR029063">
    <property type="entry name" value="SAM-dependent_MTases_sf"/>
</dbReference>
<dbReference type="InterPro" id="IPR051128">
    <property type="entry name" value="EgtD_Methyltrsf_superfamily"/>
</dbReference>
<dbReference type="KEGG" id="mbry:B1812_15360"/>
<reference evidence="4 5" key="1">
    <citation type="submission" date="2017-02" db="EMBL/GenBank/DDBJ databases">
        <authorList>
            <person name="Peterson S.W."/>
        </authorList>
    </citation>
    <scope>NUCLEOTIDE SEQUENCE [LARGE SCALE GENOMIC DNA]</scope>
    <source>
        <strain evidence="4 5">S285</strain>
    </source>
</reference>
<dbReference type="Gene3D" id="3.40.50.150">
    <property type="entry name" value="Vaccinia Virus protein VP39"/>
    <property type="match status" value="1"/>
</dbReference>
<dbReference type="InterPro" id="IPR019257">
    <property type="entry name" value="MeTrfase_dom"/>
</dbReference>
<dbReference type="InterPro" id="IPR017804">
    <property type="entry name" value="MeTrfase_EgtD-like"/>
</dbReference>
<evidence type="ECO:0000259" key="3">
    <source>
        <dbReference type="Pfam" id="PF10017"/>
    </source>
</evidence>
<evidence type="ECO:0000313" key="4">
    <source>
        <dbReference type="EMBL" id="ARN82236.1"/>
    </source>
</evidence>
<keyword evidence="1 4" id="KW-0489">Methyltransferase</keyword>
<feature type="domain" description="Histidine-specific methyltransferase SAM-dependent" evidence="3">
    <location>
        <begin position="21"/>
        <end position="318"/>
    </location>
</feature>
<dbReference type="InterPro" id="IPR035094">
    <property type="entry name" value="EgtD"/>
</dbReference>
<dbReference type="STRING" id="655015.B1812_15360"/>
<keyword evidence="5" id="KW-1185">Reference proteome</keyword>
<sequence>MRPAVERATRRRDGESDFALCVVEGLSRARKSLPCRFLYDARGSELFEDITRLPEYYPTRVEIALLEAHVGEIVKDLVGGGALIEFGSGSSRKTEILLARLPRLSVYAPIDVSRTALDEARRRLNRLYPTLNTRPILGDFTHGVLLPKDVAQMKQLGFFPGSTIGNFAPCEAIDLLRAMRRTLAEGSALVVGVDLKKDARVLIEAYNDKAGITAAFNLNLLARANRELGATFDVSAFCHEAIYDPVNGRIEMHLVSVKEQTVEVLGERFQFRAGERIHTENSYKFSIEQFSELAQAGGWRVGSFWTDASGWFSVFELRGMDEDSTAGAKLTAAARSTRHSG</sequence>
<evidence type="ECO:0000256" key="2">
    <source>
        <dbReference type="ARBA" id="ARBA00022679"/>
    </source>
</evidence>
<dbReference type="NCBIfam" id="TIGR03438">
    <property type="entry name" value="egtD_ergothio"/>
    <property type="match status" value="1"/>
</dbReference>
<dbReference type="PIRSF" id="PIRSF018005">
    <property type="entry name" value="UCP018005"/>
    <property type="match status" value="1"/>
</dbReference>
<proteinExistence type="predicted"/>
<name>A0A1W6MXI5_9HYPH</name>
<dbReference type="RefSeq" id="WP_085772363.1">
    <property type="nucleotide sequence ID" value="NZ_AP027149.1"/>
</dbReference>
<evidence type="ECO:0000313" key="5">
    <source>
        <dbReference type="Proteomes" id="UP000193978"/>
    </source>
</evidence>
<gene>
    <name evidence="4" type="ORF">B1812_15360</name>
</gene>
<dbReference type="OrthoDB" id="5289726at2"/>
<dbReference type="AlphaFoldDB" id="A0A1W6MXI5"/>
<dbReference type="GO" id="GO:0008168">
    <property type="term" value="F:methyltransferase activity"/>
    <property type="evidence" value="ECO:0007669"/>
    <property type="project" value="UniProtKB-KW"/>
</dbReference>